<keyword evidence="7" id="KW-1185">Reference proteome</keyword>
<name>A0A0W0YY97_LEGSP</name>
<dbReference type="EMBL" id="LNYX01000031">
    <property type="protein sequence ID" value="KTD61872.1"/>
    <property type="molecule type" value="Genomic_DNA"/>
</dbReference>
<dbReference type="CDD" id="cd17793">
    <property type="entry name" value="HipA"/>
    <property type="match status" value="1"/>
</dbReference>
<dbReference type="GO" id="GO:0004674">
    <property type="term" value="F:protein serine/threonine kinase activity"/>
    <property type="evidence" value="ECO:0007669"/>
    <property type="project" value="TreeGrafter"/>
</dbReference>
<organism evidence="6 7">
    <name type="scientific">Legionella spiritensis</name>
    <dbReference type="NCBI Taxonomy" id="452"/>
    <lineage>
        <taxon>Bacteria</taxon>
        <taxon>Pseudomonadati</taxon>
        <taxon>Pseudomonadota</taxon>
        <taxon>Gammaproteobacteria</taxon>
        <taxon>Legionellales</taxon>
        <taxon>Legionellaceae</taxon>
        <taxon>Legionella</taxon>
    </lineage>
</organism>
<evidence type="ECO:0000256" key="3">
    <source>
        <dbReference type="ARBA" id="ARBA00022777"/>
    </source>
</evidence>
<dbReference type="Pfam" id="PF13657">
    <property type="entry name" value="Couple_hipA"/>
    <property type="match status" value="1"/>
</dbReference>
<sequence>MLISKMKNHKLDVYLNQILAGQLSIDTHGDMSFVYDDAYLENKKNLPLSHSLPIQKNLYSMQQCRPFFSGLLPEAHMRTAIARQLGISEKNDFALLAAIGGECAGAVMILPQNTSIVQLKPDYKIIKNKDVLEILQTMHQRPMIVGEDGIRLSLAGAQDKLPVAIIEGNLAIPMNGAPSTHILKPINRDFPTLIENECFCLNLAKKIGLNAVDAAIHYADNTPYLLVKRYDRVETEQGIQRLHQEDFCQAMGISPEMKYQREGGPQISECFGLIREISGLPVFDIKELLQGILFNVIIGNNDAHSKNFSLLYHGSKTRLAPFYDMISTVYYPNLSSKMAMKVGSKYDFDGLFPRHFTQMAEEALLSGALVRKEVLNLISKIQKNITASPFTSIILQRADKLFQRFQKTSAE</sequence>
<evidence type="ECO:0000256" key="2">
    <source>
        <dbReference type="ARBA" id="ARBA00022679"/>
    </source>
</evidence>
<proteinExistence type="inferred from homology"/>
<dbReference type="PANTHER" id="PTHR37419">
    <property type="entry name" value="SERINE/THREONINE-PROTEIN KINASE TOXIN HIPA"/>
    <property type="match status" value="1"/>
</dbReference>
<feature type="domain" description="HipA-like C-terminal" evidence="4">
    <location>
        <begin position="152"/>
        <end position="385"/>
    </location>
</feature>
<dbReference type="PANTHER" id="PTHR37419:SF1">
    <property type="entry name" value="SERINE_THREONINE-PROTEIN KINASE TOXIN HIPA"/>
    <property type="match status" value="1"/>
</dbReference>
<dbReference type="InterPro" id="IPR012893">
    <property type="entry name" value="HipA-like_C"/>
</dbReference>
<evidence type="ECO:0000313" key="6">
    <source>
        <dbReference type="EMBL" id="KTD61872.1"/>
    </source>
</evidence>
<dbReference type="InterPro" id="IPR052028">
    <property type="entry name" value="HipA_Ser/Thr_kinase"/>
</dbReference>
<comment type="similarity">
    <text evidence="1">Belongs to the HipA Ser/Thr kinase family.</text>
</comment>
<evidence type="ECO:0000313" key="7">
    <source>
        <dbReference type="Proteomes" id="UP000054877"/>
    </source>
</evidence>
<reference evidence="6 7" key="1">
    <citation type="submission" date="2015-11" db="EMBL/GenBank/DDBJ databases">
        <title>Genomic analysis of 38 Legionella species identifies large and diverse effector repertoires.</title>
        <authorList>
            <person name="Burstein D."/>
            <person name="Amaro F."/>
            <person name="Zusman T."/>
            <person name="Lifshitz Z."/>
            <person name="Cohen O."/>
            <person name="Gilbert J.A."/>
            <person name="Pupko T."/>
            <person name="Shuman H.A."/>
            <person name="Segal G."/>
        </authorList>
    </citation>
    <scope>NUCLEOTIDE SEQUENCE [LARGE SCALE GENOMIC DNA]</scope>
    <source>
        <strain evidence="6 7">Mt.St.Helens-9</strain>
    </source>
</reference>
<dbReference type="Proteomes" id="UP000054877">
    <property type="component" value="Unassembled WGS sequence"/>
</dbReference>
<dbReference type="Gene3D" id="1.10.1070.20">
    <property type="match status" value="1"/>
</dbReference>
<evidence type="ECO:0000259" key="4">
    <source>
        <dbReference type="Pfam" id="PF07804"/>
    </source>
</evidence>
<dbReference type="InterPro" id="IPR017508">
    <property type="entry name" value="HipA_N1"/>
</dbReference>
<dbReference type="NCBIfam" id="TIGR03071">
    <property type="entry name" value="couple_hipA"/>
    <property type="match status" value="1"/>
</dbReference>
<dbReference type="PATRIC" id="fig|452.5.peg.2764"/>
<dbReference type="STRING" id="452.Lspi_2502"/>
<feature type="domain" description="HipA N-terminal subdomain 1" evidence="5">
    <location>
        <begin position="11"/>
        <end position="109"/>
    </location>
</feature>
<comment type="caution">
    <text evidence="6">The sequence shown here is derived from an EMBL/GenBank/DDBJ whole genome shotgun (WGS) entry which is preliminary data.</text>
</comment>
<keyword evidence="3" id="KW-0418">Kinase</keyword>
<accession>A0A0W0YY97</accession>
<dbReference type="AlphaFoldDB" id="A0A0W0YY97"/>
<gene>
    <name evidence="6" type="primary">hipA_4</name>
    <name evidence="6" type="ORF">Lspi_2502</name>
</gene>
<dbReference type="Pfam" id="PF07804">
    <property type="entry name" value="HipA_C"/>
    <property type="match status" value="1"/>
</dbReference>
<evidence type="ECO:0000259" key="5">
    <source>
        <dbReference type="Pfam" id="PF13657"/>
    </source>
</evidence>
<keyword evidence="2" id="KW-0808">Transferase</keyword>
<dbReference type="GO" id="GO:0005829">
    <property type="term" value="C:cytosol"/>
    <property type="evidence" value="ECO:0007669"/>
    <property type="project" value="TreeGrafter"/>
</dbReference>
<protein>
    <submittedName>
        <fullName evidence="6">HipA protein, DNA binding regulator</fullName>
    </submittedName>
</protein>
<evidence type="ECO:0000256" key="1">
    <source>
        <dbReference type="ARBA" id="ARBA00010164"/>
    </source>
</evidence>